<proteinExistence type="predicted"/>
<feature type="chain" id="PRO_5047438696" description="DUF3558 domain-containing protein" evidence="1">
    <location>
        <begin position="24"/>
        <end position="194"/>
    </location>
</feature>
<evidence type="ECO:0000313" key="2">
    <source>
        <dbReference type="EMBL" id="GAA5176631.1"/>
    </source>
</evidence>
<dbReference type="InterPro" id="IPR024520">
    <property type="entry name" value="DUF3558"/>
</dbReference>
<accession>A0ABP9RG64</accession>
<gene>
    <name evidence="2" type="ORF">GCM10023321_85490</name>
</gene>
<evidence type="ECO:0000313" key="3">
    <source>
        <dbReference type="Proteomes" id="UP001428817"/>
    </source>
</evidence>
<feature type="signal peptide" evidence="1">
    <location>
        <begin position="1"/>
        <end position="23"/>
    </location>
</feature>
<comment type="caution">
    <text evidence="2">The sequence shown here is derived from an EMBL/GenBank/DDBJ whole genome shotgun (WGS) entry which is preliminary data.</text>
</comment>
<protein>
    <recommendedName>
        <fullName evidence="4">DUF3558 domain-containing protein</fullName>
    </recommendedName>
</protein>
<dbReference type="EMBL" id="BAABJP010000069">
    <property type="protein sequence ID" value="GAA5176631.1"/>
    <property type="molecule type" value="Genomic_DNA"/>
</dbReference>
<sequence length="194" mass="21069">MRARGHWLAVVLMLLTAAGCGNNGPSSEPVQTPPEIAPTIAPLGPRPQTLPLDNIDPCALLTSSQVNALHVRRGRPGVDNDGLGSRDCLWSNSPDEPDLGWVARATLRRGAEQYRNDSTEVVHIGGFPAVQASSEIQDPETHCLLMIDVAPGQSLWVQFVNMGRTYPGMNHQRACQFARQTAEDMLTNLRGLAR</sequence>
<dbReference type="Proteomes" id="UP001428817">
    <property type="component" value="Unassembled WGS sequence"/>
</dbReference>
<evidence type="ECO:0008006" key="4">
    <source>
        <dbReference type="Google" id="ProtNLM"/>
    </source>
</evidence>
<evidence type="ECO:0000256" key="1">
    <source>
        <dbReference type="SAM" id="SignalP"/>
    </source>
</evidence>
<dbReference type="PROSITE" id="PS51257">
    <property type="entry name" value="PROKAR_LIPOPROTEIN"/>
    <property type="match status" value="1"/>
</dbReference>
<keyword evidence="3" id="KW-1185">Reference proteome</keyword>
<organism evidence="2 3">
    <name type="scientific">Pseudonocardia eucalypti</name>
    <dbReference type="NCBI Taxonomy" id="648755"/>
    <lineage>
        <taxon>Bacteria</taxon>
        <taxon>Bacillati</taxon>
        <taxon>Actinomycetota</taxon>
        <taxon>Actinomycetes</taxon>
        <taxon>Pseudonocardiales</taxon>
        <taxon>Pseudonocardiaceae</taxon>
        <taxon>Pseudonocardia</taxon>
    </lineage>
</organism>
<keyword evidence="1" id="KW-0732">Signal</keyword>
<name>A0ABP9RG64_9PSEU</name>
<dbReference type="Pfam" id="PF12079">
    <property type="entry name" value="DUF3558"/>
    <property type="match status" value="1"/>
</dbReference>
<reference evidence="3" key="1">
    <citation type="journal article" date="2019" name="Int. J. Syst. Evol. Microbiol.">
        <title>The Global Catalogue of Microorganisms (GCM) 10K type strain sequencing project: providing services to taxonomists for standard genome sequencing and annotation.</title>
        <authorList>
            <consortium name="The Broad Institute Genomics Platform"/>
            <consortium name="The Broad Institute Genome Sequencing Center for Infectious Disease"/>
            <person name="Wu L."/>
            <person name="Ma J."/>
        </authorList>
    </citation>
    <scope>NUCLEOTIDE SEQUENCE [LARGE SCALE GENOMIC DNA]</scope>
    <source>
        <strain evidence="3">JCM 18303</strain>
    </source>
</reference>